<sequence length="211" mass="23671">MNKFGNFLWRSAFSIVFGWYYKTKVYGRDEFPKEGPVIVVPNHLSNFDPPVLGYAIPRHAHFMAKAELFVNPISRFFCTWLGAFPVHRGTVDKIAIRHAMGLLKHKEVLGIFAEGSRQKPGKLGRFHDGAASIALRTGVGIVPIATIGTYDIQRHGVAIIIGDLIPVRKDKATAENIKAVNETVKSAIQRMIDDYESGRYEHTPYRSGFML</sequence>
<dbReference type="GO" id="GO:0003841">
    <property type="term" value="F:1-acylglycerol-3-phosphate O-acyltransferase activity"/>
    <property type="evidence" value="ECO:0007669"/>
    <property type="project" value="TreeGrafter"/>
</dbReference>
<dbReference type="SMART" id="SM00563">
    <property type="entry name" value="PlsC"/>
    <property type="match status" value="1"/>
</dbReference>
<dbReference type="InterPro" id="IPR002123">
    <property type="entry name" value="Plipid/glycerol_acylTrfase"/>
</dbReference>
<keyword evidence="2 4" id="KW-0012">Acyltransferase</keyword>
<reference evidence="4 5" key="1">
    <citation type="submission" date="2014-07" db="EMBL/GenBank/DDBJ databases">
        <authorList>
            <person name="McCorrison J."/>
            <person name="Sanka R."/>
            <person name="Torralba M."/>
            <person name="Gillis M."/>
            <person name="Haft D.H."/>
            <person name="Methe B."/>
            <person name="Sutton G."/>
            <person name="Nelson K.E."/>
        </authorList>
    </citation>
    <scope>NUCLEOTIDE SEQUENCE [LARGE SCALE GENOMIC DNA]</scope>
    <source>
        <strain evidence="4 5">DNF00314</strain>
    </source>
</reference>
<dbReference type="Proteomes" id="UP000029628">
    <property type="component" value="Unassembled WGS sequence"/>
</dbReference>
<comment type="caution">
    <text evidence="4">The sequence shown here is derived from an EMBL/GenBank/DDBJ whole genome shotgun (WGS) entry which is preliminary data.</text>
</comment>
<proteinExistence type="predicted"/>
<name>A0A096BXK9_9FIRM</name>
<dbReference type="SUPFAM" id="SSF69593">
    <property type="entry name" value="Glycerol-3-phosphate (1)-acyltransferase"/>
    <property type="match status" value="1"/>
</dbReference>
<dbReference type="PANTHER" id="PTHR10434">
    <property type="entry name" value="1-ACYL-SN-GLYCEROL-3-PHOSPHATE ACYLTRANSFERASE"/>
    <property type="match status" value="1"/>
</dbReference>
<keyword evidence="5" id="KW-1185">Reference proteome</keyword>
<dbReference type="PANTHER" id="PTHR10434:SF11">
    <property type="entry name" value="1-ACYL-SN-GLYCEROL-3-PHOSPHATE ACYLTRANSFERASE"/>
    <property type="match status" value="1"/>
</dbReference>
<dbReference type="RefSeq" id="WP_028257457.1">
    <property type="nucleotide sequence ID" value="NZ_JRNT01000009.1"/>
</dbReference>
<dbReference type="eggNOG" id="COG0204">
    <property type="taxonomic scope" value="Bacteria"/>
</dbReference>
<evidence type="ECO:0000313" key="5">
    <source>
        <dbReference type="Proteomes" id="UP000029628"/>
    </source>
</evidence>
<evidence type="ECO:0000259" key="3">
    <source>
        <dbReference type="SMART" id="SM00563"/>
    </source>
</evidence>
<evidence type="ECO:0000256" key="1">
    <source>
        <dbReference type="ARBA" id="ARBA00022679"/>
    </source>
</evidence>
<organism evidence="4 5">
    <name type="scientific">Veillonella montpellierensis DNF00314</name>
    <dbReference type="NCBI Taxonomy" id="1401067"/>
    <lineage>
        <taxon>Bacteria</taxon>
        <taxon>Bacillati</taxon>
        <taxon>Bacillota</taxon>
        <taxon>Negativicutes</taxon>
        <taxon>Veillonellales</taxon>
        <taxon>Veillonellaceae</taxon>
        <taxon>Veillonella</taxon>
    </lineage>
</organism>
<gene>
    <name evidence="4" type="ORF">HMPREF0872_04760</name>
</gene>
<dbReference type="GO" id="GO:0006654">
    <property type="term" value="P:phosphatidic acid biosynthetic process"/>
    <property type="evidence" value="ECO:0007669"/>
    <property type="project" value="TreeGrafter"/>
</dbReference>
<keyword evidence="1 4" id="KW-0808">Transferase</keyword>
<dbReference type="CDD" id="cd07989">
    <property type="entry name" value="LPLAT_AGPAT-like"/>
    <property type="match status" value="1"/>
</dbReference>
<accession>A0A096BXK9</accession>
<dbReference type="EMBL" id="JRNT01000009">
    <property type="protein sequence ID" value="KGF47477.1"/>
    <property type="molecule type" value="Genomic_DNA"/>
</dbReference>
<evidence type="ECO:0000256" key="2">
    <source>
        <dbReference type="ARBA" id="ARBA00023315"/>
    </source>
</evidence>
<feature type="domain" description="Phospholipid/glycerol acyltransferase" evidence="3">
    <location>
        <begin position="37"/>
        <end position="149"/>
    </location>
</feature>
<evidence type="ECO:0000313" key="4">
    <source>
        <dbReference type="EMBL" id="KGF47477.1"/>
    </source>
</evidence>
<dbReference type="Pfam" id="PF01553">
    <property type="entry name" value="Acyltransferase"/>
    <property type="match status" value="1"/>
</dbReference>
<protein>
    <submittedName>
        <fullName evidence="4">Acyltransferase</fullName>
    </submittedName>
</protein>
<dbReference type="AlphaFoldDB" id="A0A096BXK9"/>